<dbReference type="AlphaFoldDB" id="A0AAV2YKZ1"/>
<keyword evidence="3" id="KW-1185">Reference proteome</keyword>
<dbReference type="EMBL" id="DAKRPA010000212">
    <property type="protein sequence ID" value="DAZ95267.1"/>
    <property type="molecule type" value="Genomic_DNA"/>
</dbReference>
<protein>
    <recommendedName>
        <fullName evidence="1">Reverse transcriptase Ty1/copia-type domain-containing protein</fullName>
    </recommendedName>
</protein>
<feature type="domain" description="Reverse transcriptase Ty1/copia-type" evidence="1">
    <location>
        <begin position="40"/>
        <end position="128"/>
    </location>
</feature>
<dbReference type="Proteomes" id="UP001146120">
    <property type="component" value="Unassembled WGS sequence"/>
</dbReference>
<accession>A0AAV2YKZ1</accession>
<reference evidence="2" key="2">
    <citation type="journal article" date="2023" name="Microbiol Resour">
        <title>Decontamination and Annotation of the Draft Genome Sequence of the Oomycete Lagenidium giganteum ARSEF 373.</title>
        <authorList>
            <person name="Morgan W.R."/>
            <person name="Tartar A."/>
        </authorList>
    </citation>
    <scope>NUCLEOTIDE SEQUENCE</scope>
    <source>
        <strain evidence="2">ARSEF 373</strain>
    </source>
</reference>
<proteinExistence type="predicted"/>
<comment type="caution">
    <text evidence="2">The sequence shown here is derived from an EMBL/GenBank/DDBJ whole genome shotgun (WGS) entry which is preliminary data.</text>
</comment>
<reference evidence="2" key="1">
    <citation type="submission" date="2022-11" db="EMBL/GenBank/DDBJ databases">
        <authorList>
            <person name="Morgan W.R."/>
            <person name="Tartar A."/>
        </authorList>
    </citation>
    <scope>NUCLEOTIDE SEQUENCE</scope>
    <source>
        <strain evidence="2">ARSEF 373</strain>
    </source>
</reference>
<dbReference type="PANTHER" id="PTHR11439">
    <property type="entry name" value="GAG-POL-RELATED RETROTRANSPOSON"/>
    <property type="match status" value="1"/>
</dbReference>
<dbReference type="Pfam" id="PF07727">
    <property type="entry name" value="RVT_2"/>
    <property type="match status" value="1"/>
</dbReference>
<evidence type="ECO:0000259" key="1">
    <source>
        <dbReference type="Pfam" id="PF07727"/>
    </source>
</evidence>
<evidence type="ECO:0000313" key="3">
    <source>
        <dbReference type="Proteomes" id="UP001146120"/>
    </source>
</evidence>
<name>A0AAV2YKZ1_9STRA</name>
<gene>
    <name evidence="2" type="ORF">N0F65_002379</name>
</gene>
<dbReference type="InterPro" id="IPR013103">
    <property type="entry name" value="RVT_2"/>
</dbReference>
<evidence type="ECO:0000313" key="2">
    <source>
        <dbReference type="EMBL" id="DAZ95267.1"/>
    </source>
</evidence>
<organism evidence="2 3">
    <name type="scientific">Lagenidium giganteum</name>
    <dbReference type="NCBI Taxonomy" id="4803"/>
    <lineage>
        <taxon>Eukaryota</taxon>
        <taxon>Sar</taxon>
        <taxon>Stramenopiles</taxon>
        <taxon>Oomycota</taxon>
        <taxon>Peronosporomycetes</taxon>
        <taxon>Pythiales</taxon>
        <taxon>Pythiaceae</taxon>
    </lineage>
</organism>
<sequence>MASIASGPQVLTKTDCSAKNPILSAVERLNQAEALVALENVADKVYMDVYVDDVLVVAKTRHGMCELKQTLGSEFKAKDLGDVHFSCLDWRFRRDRARRRMTVKQQLCIDNALVKFNLQHCNPVDTPSAQSLKLRKIERSTESAPYREAVGTLMYVKVATRLDLAFGIQNPSQHLNAFGEEHWSAVKRQLRYLKGTNKCDLVCEQLWTVTTHQVMWTRSQFQDTC</sequence>